<protein>
    <submittedName>
        <fullName evidence="2">Uncharacterized protein</fullName>
    </submittedName>
</protein>
<dbReference type="AlphaFoldDB" id="A0A1M2V8B3"/>
<sequence>MEIPSVWMNTMSPVLVALKANINAATRQNMQKWTPWKHTQCDDESGAQAVKLHIGGTALFEVQHQDSETDEARGLGGHIGPSDCKSCV</sequence>
<dbReference type="EMBL" id="MNAD01001599">
    <property type="protein sequence ID" value="OJT03777.1"/>
    <property type="molecule type" value="Genomic_DNA"/>
</dbReference>
<evidence type="ECO:0000256" key="1">
    <source>
        <dbReference type="SAM" id="MobiDB-lite"/>
    </source>
</evidence>
<accession>A0A1M2V8B3</accession>
<organism evidence="2 3">
    <name type="scientific">Trametes pubescens</name>
    <name type="common">White-rot fungus</name>
    <dbReference type="NCBI Taxonomy" id="154538"/>
    <lineage>
        <taxon>Eukaryota</taxon>
        <taxon>Fungi</taxon>
        <taxon>Dikarya</taxon>
        <taxon>Basidiomycota</taxon>
        <taxon>Agaricomycotina</taxon>
        <taxon>Agaricomycetes</taxon>
        <taxon>Polyporales</taxon>
        <taxon>Polyporaceae</taxon>
        <taxon>Trametes</taxon>
    </lineage>
</organism>
<evidence type="ECO:0000313" key="3">
    <source>
        <dbReference type="Proteomes" id="UP000184267"/>
    </source>
</evidence>
<proteinExistence type="predicted"/>
<evidence type="ECO:0000313" key="2">
    <source>
        <dbReference type="EMBL" id="OJT03777.1"/>
    </source>
</evidence>
<comment type="caution">
    <text evidence="2">The sequence shown here is derived from an EMBL/GenBank/DDBJ whole genome shotgun (WGS) entry which is preliminary data.</text>
</comment>
<name>A0A1M2V8B3_TRAPU</name>
<feature type="region of interest" description="Disordered" evidence="1">
    <location>
        <begin position="66"/>
        <end position="88"/>
    </location>
</feature>
<keyword evidence="3" id="KW-1185">Reference proteome</keyword>
<reference evidence="2 3" key="1">
    <citation type="submission" date="2016-10" db="EMBL/GenBank/DDBJ databases">
        <title>Genome sequence of the basidiomycete white-rot fungus Trametes pubescens.</title>
        <authorList>
            <person name="Makela M.R."/>
            <person name="Granchi Z."/>
            <person name="Peng M."/>
            <person name="De Vries R.P."/>
            <person name="Grigoriev I."/>
            <person name="Riley R."/>
            <person name="Hilden K."/>
        </authorList>
    </citation>
    <scope>NUCLEOTIDE SEQUENCE [LARGE SCALE GENOMIC DNA]</scope>
    <source>
        <strain evidence="2 3">FBCC735</strain>
    </source>
</reference>
<dbReference type="Proteomes" id="UP000184267">
    <property type="component" value="Unassembled WGS sequence"/>
</dbReference>
<gene>
    <name evidence="2" type="ORF">TRAPUB_5599</name>
</gene>